<feature type="compositionally biased region" description="Low complexity" evidence="1">
    <location>
        <begin position="49"/>
        <end position="69"/>
    </location>
</feature>
<reference evidence="2" key="1">
    <citation type="submission" date="2023-02" db="EMBL/GenBank/DDBJ databases">
        <title>Colletotrichum kahawae CIFC_Que2 genome sequencing and assembly.</title>
        <authorList>
            <person name="Baroncelli R."/>
        </authorList>
    </citation>
    <scope>NUCLEOTIDE SEQUENCE</scope>
    <source>
        <strain evidence="2">CIFC_Que2</strain>
    </source>
</reference>
<comment type="caution">
    <text evidence="2">The sequence shown here is derived from an EMBL/GenBank/DDBJ whole genome shotgun (WGS) entry which is preliminary data.</text>
</comment>
<feature type="region of interest" description="Disordered" evidence="1">
    <location>
        <begin position="24"/>
        <end position="69"/>
    </location>
</feature>
<proteinExistence type="predicted"/>
<sequence>MTTRVPPSRRSHLKSVLARPNAVSITSKPYPPTYRRIRHRHPCDQPHNLRLLTRSSRPSSTAALSRRSRSSLTTMSFLESCYYSLV</sequence>
<gene>
    <name evidence="2" type="ORF">CKAH01_17255</name>
</gene>
<name>A0AAD9YAJ8_COLKA</name>
<evidence type="ECO:0000256" key="1">
    <source>
        <dbReference type="SAM" id="MobiDB-lite"/>
    </source>
</evidence>
<keyword evidence="3" id="KW-1185">Reference proteome</keyword>
<dbReference type="Proteomes" id="UP001281614">
    <property type="component" value="Unassembled WGS sequence"/>
</dbReference>
<accession>A0AAD9YAJ8</accession>
<evidence type="ECO:0000313" key="3">
    <source>
        <dbReference type="Proteomes" id="UP001281614"/>
    </source>
</evidence>
<evidence type="ECO:0000313" key="2">
    <source>
        <dbReference type="EMBL" id="KAK2755841.1"/>
    </source>
</evidence>
<dbReference type="AlphaFoldDB" id="A0AAD9YAJ8"/>
<protein>
    <submittedName>
        <fullName evidence="2">Uncharacterized protein</fullName>
    </submittedName>
</protein>
<organism evidence="2 3">
    <name type="scientific">Colletotrichum kahawae</name>
    <name type="common">Coffee berry disease fungus</name>
    <dbReference type="NCBI Taxonomy" id="34407"/>
    <lineage>
        <taxon>Eukaryota</taxon>
        <taxon>Fungi</taxon>
        <taxon>Dikarya</taxon>
        <taxon>Ascomycota</taxon>
        <taxon>Pezizomycotina</taxon>
        <taxon>Sordariomycetes</taxon>
        <taxon>Hypocreomycetidae</taxon>
        <taxon>Glomerellales</taxon>
        <taxon>Glomerellaceae</taxon>
        <taxon>Colletotrichum</taxon>
        <taxon>Colletotrichum gloeosporioides species complex</taxon>
    </lineage>
</organism>
<dbReference type="EMBL" id="VYYT01000216">
    <property type="protein sequence ID" value="KAK2755841.1"/>
    <property type="molecule type" value="Genomic_DNA"/>
</dbReference>